<dbReference type="CDD" id="cd18186">
    <property type="entry name" value="BTB_POZ_ZBTB_KLHL-like"/>
    <property type="match status" value="1"/>
</dbReference>
<dbReference type="Gene3D" id="3.30.710.10">
    <property type="entry name" value="Potassium Channel Kv1.1, Chain A"/>
    <property type="match status" value="1"/>
</dbReference>
<name>A0A6P4IYF3_DROKI</name>
<dbReference type="PANTHER" id="PTHR24410">
    <property type="entry name" value="HL07962P-RELATED"/>
    <property type="match status" value="1"/>
</dbReference>
<protein>
    <recommendedName>
        <fullName evidence="1">BTB domain-containing protein</fullName>
    </recommendedName>
</protein>
<evidence type="ECO:0000313" key="2">
    <source>
        <dbReference type="Proteomes" id="UP001652661"/>
    </source>
</evidence>
<keyword evidence="2" id="KW-1185">Reference proteome</keyword>
<dbReference type="OrthoDB" id="7963723at2759"/>
<accession>A0A6P4IYF3</accession>
<feature type="domain" description="BTB" evidence="1">
    <location>
        <begin position="19"/>
        <end position="79"/>
    </location>
</feature>
<dbReference type="PROSITE" id="PS50097">
    <property type="entry name" value="BTB"/>
    <property type="match status" value="1"/>
</dbReference>
<dbReference type="InterPro" id="IPR000210">
    <property type="entry name" value="BTB/POZ_dom"/>
</dbReference>
<dbReference type="AlphaFoldDB" id="A0A6P4IYF3"/>
<reference evidence="3" key="1">
    <citation type="submission" date="2025-08" db="UniProtKB">
        <authorList>
            <consortium name="RefSeq"/>
        </authorList>
    </citation>
    <scope>IDENTIFICATION</scope>
    <source>
        <strain evidence="3">14028-0561.14</strain>
        <tissue evidence="3">Whole fly</tissue>
    </source>
</reference>
<dbReference type="InterPro" id="IPR051481">
    <property type="entry name" value="BTB-POZ/Galectin-3-binding"/>
</dbReference>
<dbReference type="GeneID" id="108083020"/>
<dbReference type="PANTHER" id="PTHR24410:SF23">
    <property type="entry name" value="BTB DOMAIN-CONTAINING PROTEIN-RELATED"/>
    <property type="match status" value="1"/>
</dbReference>
<dbReference type="SUPFAM" id="SSF54695">
    <property type="entry name" value="POZ domain"/>
    <property type="match status" value="1"/>
</dbReference>
<dbReference type="Pfam" id="PF00651">
    <property type="entry name" value="BTB"/>
    <property type="match status" value="1"/>
</dbReference>
<dbReference type="Proteomes" id="UP001652661">
    <property type="component" value="Chromosome 3L"/>
</dbReference>
<dbReference type="RefSeq" id="XP_017034138.1">
    <property type="nucleotide sequence ID" value="XM_017178649.3"/>
</dbReference>
<organism evidence="2 3">
    <name type="scientific">Drosophila kikkawai</name>
    <name type="common">Fruit fly</name>
    <dbReference type="NCBI Taxonomy" id="30033"/>
    <lineage>
        <taxon>Eukaryota</taxon>
        <taxon>Metazoa</taxon>
        <taxon>Ecdysozoa</taxon>
        <taxon>Arthropoda</taxon>
        <taxon>Hexapoda</taxon>
        <taxon>Insecta</taxon>
        <taxon>Pterygota</taxon>
        <taxon>Neoptera</taxon>
        <taxon>Endopterygota</taxon>
        <taxon>Diptera</taxon>
        <taxon>Brachycera</taxon>
        <taxon>Muscomorpha</taxon>
        <taxon>Ephydroidea</taxon>
        <taxon>Drosophilidae</taxon>
        <taxon>Drosophila</taxon>
        <taxon>Sophophora</taxon>
    </lineage>
</organism>
<evidence type="ECO:0000313" key="3">
    <source>
        <dbReference type="RefSeq" id="XP_017034138.1"/>
    </source>
</evidence>
<dbReference type="SMART" id="SM00225">
    <property type="entry name" value="BTB"/>
    <property type="match status" value="1"/>
</dbReference>
<dbReference type="InterPro" id="IPR011333">
    <property type="entry name" value="SKP1/BTB/POZ_sf"/>
</dbReference>
<evidence type="ECO:0000259" key="1">
    <source>
        <dbReference type="PROSITE" id="PS50097"/>
    </source>
</evidence>
<proteinExistence type="predicted"/>
<gene>
    <name evidence="3" type="primary">LOC108083020</name>
</gene>
<sequence>MESWLASSFQSLTEEDEFTDCCICVESRTFRCHKVILGVAADFFKRTFLSGFKESTTGQLVLTNVKADTFEKFRLYAYTYNRETLNNYSNEDIVGLLECAAMWMVDPLNRDCVEIIKKRLPEMLFSDLLLYFEFGHHIHEEYLIGAAAKQLNLRYIRDRRLPDEVFQLGSDVFREFLTAMTHMKQINRYQCVEKYVAIHGFVLNLDDAKKWEFKGLANNNNNKQESDEYANPNPFKVEKLNLSANADGLAISLDPRPKEINIEYVKSLLNLIDFKKMTAQEFYDGPGKSKMMTFEEKFNLLYTIVKTRGDRGCDNSHSFPFK</sequence>